<dbReference type="EMBL" id="CADCTR010003335">
    <property type="protein sequence ID" value="CAA9395110.1"/>
    <property type="molecule type" value="Genomic_DNA"/>
</dbReference>
<protein>
    <submittedName>
        <fullName evidence="11">Efflux ABC transporter, permease/ATP-binding protein YfiC</fullName>
    </submittedName>
</protein>
<feature type="non-terminal residue" evidence="11">
    <location>
        <position position="1"/>
    </location>
</feature>
<dbReference type="SUPFAM" id="SSF90123">
    <property type="entry name" value="ABC transporter transmembrane region"/>
    <property type="match status" value="1"/>
</dbReference>
<dbReference type="InterPro" id="IPR036640">
    <property type="entry name" value="ABC1_TM_sf"/>
</dbReference>
<keyword evidence="5 11" id="KW-0067">ATP-binding</keyword>
<evidence type="ECO:0000256" key="7">
    <source>
        <dbReference type="ARBA" id="ARBA00023136"/>
    </source>
</evidence>
<dbReference type="GO" id="GO:0016887">
    <property type="term" value="F:ATP hydrolysis activity"/>
    <property type="evidence" value="ECO:0007669"/>
    <property type="project" value="InterPro"/>
</dbReference>
<proteinExistence type="predicted"/>
<dbReference type="SUPFAM" id="SSF52540">
    <property type="entry name" value="P-loop containing nucleoside triphosphate hydrolases"/>
    <property type="match status" value="1"/>
</dbReference>
<reference evidence="11" key="1">
    <citation type="submission" date="2020-02" db="EMBL/GenBank/DDBJ databases">
        <authorList>
            <person name="Meier V. D."/>
        </authorList>
    </citation>
    <scope>NUCLEOTIDE SEQUENCE</scope>
    <source>
        <strain evidence="11">AVDCRST_MAG93</strain>
    </source>
</reference>
<dbReference type="InterPro" id="IPR003593">
    <property type="entry name" value="AAA+_ATPase"/>
</dbReference>
<dbReference type="GO" id="GO:0005886">
    <property type="term" value="C:plasma membrane"/>
    <property type="evidence" value="ECO:0007669"/>
    <property type="project" value="UniProtKB-SubCell"/>
</dbReference>
<dbReference type="PROSITE" id="PS50929">
    <property type="entry name" value="ABC_TM1F"/>
    <property type="match status" value="1"/>
</dbReference>
<dbReference type="PANTHER" id="PTHR43394">
    <property type="entry name" value="ATP-DEPENDENT PERMEASE MDL1, MITOCHONDRIAL"/>
    <property type="match status" value="1"/>
</dbReference>
<dbReference type="FunFam" id="3.40.50.300:FF:000287">
    <property type="entry name" value="Multidrug ABC transporter ATP-binding protein"/>
    <property type="match status" value="1"/>
</dbReference>
<feature type="domain" description="ABC transporter" evidence="9">
    <location>
        <begin position="101"/>
        <end position="335"/>
    </location>
</feature>
<dbReference type="Gene3D" id="1.20.1560.10">
    <property type="entry name" value="ABC transporter type 1, transmembrane domain"/>
    <property type="match status" value="1"/>
</dbReference>
<organism evidence="11">
    <name type="scientific">uncultured Chloroflexia bacterium</name>
    <dbReference type="NCBI Taxonomy" id="1672391"/>
    <lineage>
        <taxon>Bacteria</taxon>
        <taxon>Bacillati</taxon>
        <taxon>Chloroflexota</taxon>
        <taxon>Chloroflexia</taxon>
        <taxon>environmental samples</taxon>
    </lineage>
</organism>
<dbReference type="PANTHER" id="PTHR43394:SF1">
    <property type="entry name" value="ATP-BINDING CASSETTE SUB-FAMILY B MEMBER 10, MITOCHONDRIAL"/>
    <property type="match status" value="1"/>
</dbReference>
<dbReference type="GO" id="GO:0090374">
    <property type="term" value="P:oligopeptide export from mitochondrion"/>
    <property type="evidence" value="ECO:0007669"/>
    <property type="project" value="TreeGrafter"/>
</dbReference>
<evidence type="ECO:0000259" key="9">
    <source>
        <dbReference type="PROSITE" id="PS50893"/>
    </source>
</evidence>
<keyword evidence="7 8" id="KW-0472">Membrane</keyword>
<evidence type="ECO:0000256" key="5">
    <source>
        <dbReference type="ARBA" id="ARBA00022840"/>
    </source>
</evidence>
<keyword evidence="6 8" id="KW-1133">Transmembrane helix</keyword>
<evidence type="ECO:0000256" key="6">
    <source>
        <dbReference type="ARBA" id="ARBA00022989"/>
    </source>
</evidence>
<evidence type="ECO:0000256" key="2">
    <source>
        <dbReference type="ARBA" id="ARBA00022448"/>
    </source>
</evidence>
<gene>
    <name evidence="11" type="ORF">AVDCRST_MAG93-9928</name>
</gene>
<name>A0A6J4NQU9_9CHLR</name>
<evidence type="ECO:0000256" key="8">
    <source>
        <dbReference type="SAM" id="Phobius"/>
    </source>
</evidence>
<dbReference type="InterPro" id="IPR027417">
    <property type="entry name" value="P-loop_NTPase"/>
</dbReference>
<comment type="subcellular location">
    <subcellularLocation>
        <location evidence="1">Cell membrane</location>
        <topology evidence="1">Multi-pass membrane protein</topology>
    </subcellularLocation>
</comment>
<dbReference type="GO" id="GO:0015421">
    <property type="term" value="F:ABC-type oligopeptide transporter activity"/>
    <property type="evidence" value="ECO:0007669"/>
    <property type="project" value="TreeGrafter"/>
</dbReference>
<evidence type="ECO:0000256" key="3">
    <source>
        <dbReference type="ARBA" id="ARBA00022692"/>
    </source>
</evidence>
<dbReference type="GO" id="GO:0005524">
    <property type="term" value="F:ATP binding"/>
    <property type="evidence" value="ECO:0007669"/>
    <property type="project" value="UniProtKB-KW"/>
</dbReference>
<keyword evidence="2" id="KW-0813">Transport</keyword>
<dbReference type="Gene3D" id="3.40.50.300">
    <property type="entry name" value="P-loop containing nucleotide triphosphate hydrolases"/>
    <property type="match status" value="1"/>
</dbReference>
<evidence type="ECO:0000256" key="1">
    <source>
        <dbReference type="ARBA" id="ARBA00004651"/>
    </source>
</evidence>
<dbReference type="InterPro" id="IPR039421">
    <property type="entry name" value="Type_1_exporter"/>
</dbReference>
<keyword evidence="4" id="KW-0547">Nucleotide-binding</keyword>
<evidence type="ECO:0000256" key="4">
    <source>
        <dbReference type="ARBA" id="ARBA00022741"/>
    </source>
</evidence>
<dbReference type="AlphaFoldDB" id="A0A6J4NQU9"/>
<feature type="transmembrane region" description="Helical" evidence="8">
    <location>
        <begin position="20"/>
        <end position="45"/>
    </location>
</feature>
<dbReference type="InterPro" id="IPR003439">
    <property type="entry name" value="ABC_transporter-like_ATP-bd"/>
</dbReference>
<dbReference type="Pfam" id="PF00005">
    <property type="entry name" value="ABC_tran"/>
    <property type="match status" value="1"/>
</dbReference>
<evidence type="ECO:0000313" key="11">
    <source>
        <dbReference type="EMBL" id="CAA9395110.1"/>
    </source>
</evidence>
<sequence length="361" mass="39026">GAQIFAGLVGPLMNFISNLSLAVVAGVGGYLAVQGMATVGTIASFMNYTRLFGRPLSDIANLYNTIQAAIAGAERVFEVIDQEPEVDAPTAQPLLDIKGDVVFRDVSFGYEPGVPVLKNINLHAKPGQIVALVGPTGAGKTTIVNLLTRFYEIDEGQITIDGQDLRSIRKDDLRRQLGIVLQDTFLFAGSVMDNIRYGRLDATTDEVIAAAQLANADQFIHRLPQGYDTLLSERGNNLSEGQRQLLAIARAILAEPSILILDEATSSVDTRTEKHIQEAMLRLMAGRTSFVIAHRLSTIREADQIIVINQGQIVEQGTHDQLLAEGGFYQHLYASQFRATATSVDGNDVHSEQPGVPVTSA</sequence>
<feature type="domain" description="ABC transmembrane type-1" evidence="10">
    <location>
        <begin position="1"/>
        <end position="68"/>
    </location>
</feature>
<evidence type="ECO:0000259" key="10">
    <source>
        <dbReference type="PROSITE" id="PS50929"/>
    </source>
</evidence>
<dbReference type="InterPro" id="IPR011527">
    <property type="entry name" value="ABC1_TM_dom"/>
</dbReference>
<dbReference type="CDD" id="cd03254">
    <property type="entry name" value="ABCC_Glucan_exporter_like"/>
    <property type="match status" value="1"/>
</dbReference>
<accession>A0A6J4NQU9</accession>
<keyword evidence="3 8" id="KW-0812">Transmembrane</keyword>
<dbReference type="SMART" id="SM00382">
    <property type="entry name" value="AAA"/>
    <property type="match status" value="1"/>
</dbReference>
<dbReference type="PROSITE" id="PS50893">
    <property type="entry name" value="ABC_TRANSPORTER_2"/>
    <property type="match status" value="1"/>
</dbReference>